<feature type="compositionally biased region" description="Basic and acidic residues" evidence="1">
    <location>
        <begin position="523"/>
        <end position="534"/>
    </location>
</feature>
<feature type="region of interest" description="Disordered" evidence="1">
    <location>
        <begin position="234"/>
        <end position="673"/>
    </location>
</feature>
<feature type="compositionally biased region" description="Polar residues" evidence="1">
    <location>
        <begin position="588"/>
        <end position="601"/>
    </location>
</feature>
<gene>
    <name evidence="2" type="ORF">YALI1_E06212g</name>
</gene>
<evidence type="ECO:0000313" key="3">
    <source>
        <dbReference type="Proteomes" id="UP000182444"/>
    </source>
</evidence>
<feature type="compositionally biased region" description="Low complexity" evidence="1">
    <location>
        <begin position="163"/>
        <end position="178"/>
    </location>
</feature>
<feature type="compositionally biased region" description="Polar residues" evidence="1">
    <location>
        <begin position="331"/>
        <end position="340"/>
    </location>
</feature>
<feature type="compositionally biased region" description="Basic residues" evidence="1">
    <location>
        <begin position="1"/>
        <end position="12"/>
    </location>
</feature>
<accession>A0A1D8NH77</accession>
<proteinExistence type="predicted"/>
<feature type="compositionally biased region" description="Polar residues" evidence="1">
    <location>
        <begin position="444"/>
        <end position="463"/>
    </location>
</feature>
<dbReference type="VEuPathDB" id="FungiDB:YALI0_E05357g"/>
<feature type="compositionally biased region" description="Acidic residues" evidence="1">
    <location>
        <begin position="78"/>
        <end position="87"/>
    </location>
</feature>
<feature type="compositionally biased region" description="Acidic residues" evidence="1">
    <location>
        <begin position="399"/>
        <end position="409"/>
    </location>
</feature>
<feature type="compositionally biased region" description="Acidic residues" evidence="1">
    <location>
        <begin position="535"/>
        <end position="551"/>
    </location>
</feature>
<feature type="compositionally biased region" description="Basic and acidic residues" evidence="1">
    <location>
        <begin position="234"/>
        <end position="247"/>
    </location>
</feature>
<feature type="compositionally biased region" description="Acidic residues" evidence="1">
    <location>
        <begin position="36"/>
        <end position="45"/>
    </location>
</feature>
<dbReference type="VEuPathDB" id="FungiDB:YALI1_E06212g"/>
<feature type="compositionally biased region" description="Low complexity" evidence="1">
    <location>
        <begin position="312"/>
        <end position="323"/>
    </location>
</feature>
<feature type="compositionally biased region" description="Basic and acidic residues" evidence="1">
    <location>
        <begin position="432"/>
        <end position="443"/>
    </location>
</feature>
<feature type="region of interest" description="Disordered" evidence="1">
    <location>
        <begin position="1"/>
        <end position="201"/>
    </location>
</feature>
<dbReference type="KEGG" id="yli:2912312"/>
<feature type="compositionally biased region" description="Acidic residues" evidence="1">
    <location>
        <begin position="655"/>
        <end position="670"/>
    </location>
</feature>
<feature type="compositionally biased region" description="Low complexity" evidence="1">
    <location>
        <begin position="495"/>
        <end position="506"/>
    </location>
</feature>
<dbReference type="GeneID" id="2912312"/>
<feature type="compositionally biased region" description="Low complexity" evidence="1">
    <location>
        <begin position="342"/>
        <end position="354"/>
    </location>
</feature>
<feature type="compositionally biased region" description="Polar residues" evidence="1">
    <location>
        <begin position="279"/>
        <end position="295"/>
    </location>
</feature>
<dbReference type="AlphaFoldDB" id="A0A1D8NH77"/>
<sequence length="727" mass="80545">MKTYGRRSRKKNALNVAPVNHLHRKNKFVEDLPDHGEEDSQAVEPWDERETPYDDSQPHSDLNDSQIQGESSDHEANDPDGVENLDPESDHESEAETQPADDHFLFNTRMPPSTQPRNWTRKRAAMESPLQDRGKKARLVGNLGAPAAPTAPSKTVRFEGPMSSSPLVLSSELSRPSPSQAPITPITPADVTHPPSTPDKYIVGVVPSTTPNYSPLTMKFDDSVDGGVARRLFETESGNKDKERGVFDDNMGLQYHEKEVTKDAQETHTTRGLNDEPENGSQHSNNTGQIVADSQWQDEVLCSDEEEESEDVQVVPSSSQDQEILGGPLFSITSPSSGIAFSSMPAPSSASSLHHSLDPEETVDETPSGFRDVSFAKSTQEESQYVPGETQYGPGESLYEPEGDSDDFSETQRAGYTQTKDDSCEDDSENEESQKELIPHESSQHGPTSATSTDHIISDSQYCPNDELLEDVDETNEVETNDELHRDGQGYDWCQSQSTTRSQSQRNRPIELSDDEPAASMDIYHDAHESLSDTRDEEDLEAQSISDDDEQHELANKMPHGTQQPGNRGVQIIPDSDDDESPGYSPFKQPTQPRPQFTLPSASLKRVRLTESQEPQPITESQLLMSGLFMDSAHPHHNDDDEDDVVIPVRRQNDSLDEDDYVSDSQDEGDVFPRPSLKREAFAHLPPLPAKPSITSSDMETQAYIGHSITDTLLEPLSDPDSLTQDE</sequence>
<reference evidence="2 3" key="1">
    <citation type="journal article" date="2016" name="PLoS ONE">
        <title>Sequence Assembly of Yarrowia lipolytica Strain W29/CLIB89 Shows Transposable Element Diversity.</title>
        <authorList>
            <person name="Magnan C."/>
            <person name="Yu J."/>
            <person name="Chang I."/>
            <person name="Jahn E."/>
            <person name="Kanomata Y."/>
            <person name="Wu J."/>
            <person name="Zeller M."/>
            <person name="Oakes M."/>
            <person name="Baldi P."/>
            <person name="Sandmeyer S."/>
        </authorList>
    </citation>
    <scope>NUCLEOTIDE SEQUENCE [LARGE SCALE GENOMIC DNA]</scope>
    <source>
        <strain evidence="3">CLIB89(W29)</strain>
    </source>
</reference>
<evidence type="ECO:0000313" key="2">
    <source>
        <dbReference type="EMBL" id="AOW04986.1"/>
    </source>
</evidence>
<organism evidence="2 3">
    <name type="scientific">Yarrowia lipolytica</name>
    <name type="common">Candida lipolytica</name>
    <dbReference type="NCBI Taxonomy" id="4952"/>
    <lineage>
        <taxon>Eukaryota</taxon>
        <taxon>Fungi</taxon>
        <taxon>Dikarya</taxon>
        <taxon>Ascomycota</taxon>
        <taxon>Saccharomycotina</taxon>
        <taxon>Dipodascomycetes</taxon>
        <taxon>Dipodascales</taxon>
        <taxon>Dipodascales incertae sedis</taxon>
        <taxon>Yarrowia</taxon>
    </lineage>
</organism>
<dbReference type="EMBL" id="CP017557">
    <property type="protein sequence ID" value="AOW04986.1"/>
    <property type="molecule type" value="Genomic_DNA"/>
</dbReference>
<feature type="compositionally biased region" description="Polar residues" evidence="1">
    <location>
        <begin position="610"/>
        <end position="624"/>
    </location>
</feature>
<name>A0A1D8NH77_YARLL</name>
<protein>
    <submittedName>
        <fullName evidence="2">Uncharacterized protein</fullName>
    </submittedName>
</protein>
<feature type="compositionally biased region" description="Acidic residues" evidence="1">
    <location>
        <begin position="467"/>
        <end position="481"/>
    </location>
</feature>
<feature type="compositionally biased region" description="Basic and acidic residues" evidence="1">
    <location>
        <begin position="88"/>
        <end position="104"/>
    </location>
</feature>
<feature type="compositionally biased region" description="Acidic residues" evidence="1">
    <location>
        <begin position="301"/>
        <end position="311"/>
    </location>
</feature>
<dbReference type="Proteomes" id="UP000182444">
    <property type="component" value="Chromosome 1E"/>
</dbReference>
<feature type="compositionally biased region" description="Basic and acidic residues" evidence="1">
    <location>
        <begin position="46"/>
        <end position="62"/>
    </location>
</feature>
<evidence type="ECO:0000256" key="1">
    <source>
        <dbReference type="SAM" id="MobiDB-lite"/>
    </source>
</evidence>
<dbReference type="RefSeq" id="XP_503581.3">
    <property type="nucleotide sequence ID" value="XM_503581.3"/>
</dbReference>
<feature type="compositionally biased region" description="Basic and acidic residues" evidence="1">
    <location>
        <begin position="255"/>
        <end position="269"/>
    </location>
</feature>